<evidence type="ECO:0000256" key="1">
    <source>
        <dbReference type="ARBA" id="ARBA00023224"/>
    </source>
</evidence>
<sequence length="267" mass="29282">MTKKRVLPKLSFNLLMLIIPAILIAITAMSVTTFNYSRNLILHSVDERMTLQLSSTSSNEIAIAIENIAGGATSQAIDTQHATESVEYISGIVEDNFMILTELVDSTDVMEATKDEGFQVLKELIDLIELTTFINGQVNEAIEHTYEAARAGEAGKGFAVVAQQIKKLAEQSKGFNEVIKQVIKELKDTSTNSVEVMTETKNMLTQQGEIVENTRSKFENIATAIEKNKQVVGKLQESSNEIKVKNEDLVGVVQNLSAIAEENATAD</sequence>
<dbReference type="InterPro" id="IPR004089">
    <property type="entry name" value="MCPsignal_dom"/>
</dbReference>
<evidence type="ECO:0000256" key="3">
    <source>
        <dbReference type="SAM" id="Phobius"/>
    </source>
</evidence>
<dbReference type="PANTHER" id="PTHR32089:SF112">
    <property type="entry name" value="LYSOZYME-LIKE PROTEIN-RELATED"/>
    <property type="match status" value="1"/>
</dbReference>
<dbReference type="Pfam" id="PF00015">
    <property type="entry name" value="MCPsignal"/>
    <property type="match status" value="1"/>
</dbReference>
<evidence type="ECO:0000259" key="4">
    <source>
        <dbReference type="PROSITE" id="PS50111"/>
    </source>
</evidence>
<dbReference type="PROSITE" id="PS50111">
    <property type="entry name" value="CHEMOTAXIS_TRANSDUC_2"/>
    <property type="match status" value="1"/>
</dbReference>
<dbReference type="EMBL" id="CP049740">
    <property type="protein sequence ID" value="QII82322.1"/>
    <property type="molecule type" value="Genomic_DNA"/>
</dbReference>
<dbReference type="GO" id="GO:0016020">
    <property type="term" value="C:membrane"/>
    <property type="evidence" value="ECO:0007669"/>
    <property type="project" value="InterPro"/>
</dbReference>
<keyword evidence="3" id="KW-0472">Membrane</keyword>
<dbReference type="Proteomes" id="UP000501451">
    <property type="component" value="Chromosome"/>
</dbReference>
<feature type="domain" description="Methyl-accepting transducer" evidence="4">
    <location>
        <begin position="46"/>
        <end position="257"/>
    </location>
</feature>
<keyword evidence="3" id="KW-1133">Transmembrane helix</keyword>
<dbReference type="GO" id="GO:0007165">
    <property type="term" value="P:signal transduction"/>
    <property type="evidence" value="ECO:0007669"/>
    <property type="project" value="UniProtKB-KW"/>
</dbReference>
<evidence type="ECO:0000313" key="6">
    <source>
        <dbReference type="Proteomes" id="UP000501451"/>
    </source>
</evidence>
<keyword evidence="6" id="KW-1185">Reference proteome</keyword>
<keyword evidence="1 2" id="KW-0807">Transducer</keyword>
<organism evidence="5 6">
    <name type="scientific">Jeotgalibaca arthritidis</name>
    <dbReference type="NCBI Taxonomy" id="1868794"/>
    <lineage>
        <taxon>Bacteria</taxon>
        <taxon>Bacillati</taxon>
        <taxon>Bacillota</taxon>
        <taxon>Bacilli</taxon>
        <taxon>Lactobacillales</taxon>
        <taxon>Carnobacteriaceae</taxon>
        <taxon>Jeotgalibaca</taxon>
    </lineage>
</organism>
<dbReference type="KEGG" id="jar:G7057_07670"/>
<evidence type="ECO:0000313" key="5">
    <source>
        <dbReference type="EMBL" id="QII82322.1"/>
    </source>
</evidence>
<dbReference type="SUPFAM" id="SSF58104">
    <property type="entry name" value="Methyl-accepting chemotaxis protein (MCP) signaling domain"/>
    <property type="match status" value="1"/>
</dbReference>
<gene>
    <name evidence="5" type="ORF">G7057_07670</name>
</gene>
<feature type="transmembrane region" description="Helical" evidence="3">
    <location>
        <begin position="12"/>
        <end position="34"/>
    </location>
</feature>
<dbReference type="RefSeq" id="WP_166162518.1">
    <property type="nucleotide sequence ID" value="NZ_CP049740.1"/>
</dbReference>
<dbReference type="PANTHER" id="PTHR32089">
    <property type="entry name" value="METHYL-ACCEPTING CHEMOTAXIS PROTEIN MCPB"/>
    <property type="match status" value="1"/>
</dbReference>
<keyword evidence="3" id="KW-0812">Transmembrane</keyword>
<evidence type="ECO:0000256" key="2">
    <source>
        <dbReference type="PROSITE-ProRule" id="PRU00284"/>
    </source>
</evidence>
<dbReference type="AlphaFoldDB" id="A0A6G7KAR7"/>
<protein>
    <recommendedName>
        <fullName evidence="4">Methyl-accepting transducer domain-containing protein</fullName>
    </recommendedName>
</protein>
<proteinExistence type="predicted"/>
<name>A0A6G7KAR7_9LACT</name>
<accession>A0A6G7KAR7</accession>
<dbReference type="Gene3D" id="1.10.287.950">
    <property type="entry name" value="Methyl-accepting chemotaxis protein"/>
    <property type="match status" value="1"/>
</dbReference>
<dbReference type="SMART" id="SM00283">
    <property type="entry name" value="MA"/>
    <property type="match status" value="1"/>
</dbReference>
<reference evidence="5 6" key="1">
    <citation type="journal article" date="2017" name="Int. J. Syst. Evol. Microbiol.">
        <title>Jeotgalibaca porci sp. nov. and Jeotgalibaca arthritidis sp. nov., isolated from pigs, and emended description of the genus Jeotgalibaca.</title>
        <authorList>
            <person name="Zamora L."/>
            <person name="Perez-Sancho M."/>
            <person name="Dominguez L."/>
            <person name="Fernandez-Garayzabal J.F."/>
            <person name="Vela A.I."/>
        </authorList>
    </citation>
    <scope>NUCLEOTIDE SEQUENCE [LARGE SCALE GENOMIC DNA]</scope>
    <source>
        <strain evidence="5 6">CECT 9157</strain>
    </source>
</reference>